<reference evidence="2" key="1">
    <citation type="submission" date="2020-12" db="EMBL/GenBank/DDBJ databases">
        <title>Geomonas sp. Red875, isolated from river sediment.</title>
        <authorList>
            <person name="Xu Z."/>
            <person name="Zhang Z."/>
            <person name="Masuda Y."/>
            <person name="Itoh H."/>
            <person name="Senoo K."/>
        </authorList>
    </citation>
    <scope>NUCLEOTIDE SEQUENCE</scope>
    <source>
        <strain evidence="2">Red875</strain>
    </source>
</reference>
<feature type="region of interest" description="Disordered" evidence="1">
    <location>
        <begin position="46"/>
        <end position="66"/>
    </location>
</feature>
<accession>A0A8J7M054</accession>
<dbReference type="NCBIfam" id="NF045719">
    <property type="entry name" value="GSU3473_fam"/>
    <property type="match status" value="1"/>
</dbReference>
<comment type="caution">
    <text evidence="2">The sequence shown here is derived from an EMBL/GenBank/DDBJ whole genome shotgun (WGS) entry which is preliminary data.</text>
</comment>
<organism evidence="2 3">
    <name type="scientific">Geomesophilobacter sediminis</name>
    <dbReference type="NCBI Taxonomy" id="2798584"/>
    <lineage>
        <taxon>Bacteria</taxon>
        <taxon>Pseudomonadati</taxon>
        <taxon>Thermodesulfobacteriota</taxon>
        <taxon>Desulfuromonadia</taxon>
        <taxon>Geobacterales</taxon>
        <taxon>Geobacteraceae</taxon>
        <taxon>Geomesophilobacter</taxon>
    </lineage>
</organism>
<dbReference type="RefSeq" id="WP_199382230.1">
    <property type="nucleotide sequence ID" value="NZ_JAEMHM010000001.1"/>
</dbReference>
<protein>
    <submittedName>
        <fullName evidence="2">Uncharacterized protein</fullName>
    </submittedName>
</protein>
<dbReference type="AlphaFoldDB" id="A0A8J7M054"/>
<evidence type="ECO:0000256" key="1">
    <source>
        <dbReference type="SAM" id="MobiDB-lite"/>
    </source>
</evidence>
<evidence type="ECO:0000313" key="3">
    <source>
        <dbReference type="Proteomes" id="UP000636888"/>
    </source>
</evidence>
<dbReference type="EMBL" id="JAEMHM010000001">
    <property type="protein sequence ID" value="MBJ6723402.1"/>
    <property type="molecule type" value="Genomic_DNA"/>
</dbReference>
<keyword evidence="3" id="KW-1185">Reference proteome</keyword>
<proteinExistence type="predicted"/>
<dbReference type="Proteomes" id="UP000636888">
    <property type="component" value="Unassembled WGS sequence"/>
</dbReference>
<sequence>MLIQVLYPDERYDYVKEFMLDELIESQKITRFKRRSGWVTLGVDPIRKPRRKDPSFAGPERRGTVR</sequence>
<evidence type="ECO:0000313" key="2">
    <source>
        <dbReference type="EMBL" id="MBJ6723402.1"/>
    </source>
</evidence>
<dbReference type="InterPro" id="IPR054686">
    <property type="entry name" value="GSU3473-like"/>
</dbReference>
<gene>
    <name evidence="2" type="ORF">JFN93_01660</name>
</gene>
<name>A0A8J7M054_9BACT</name>